<dbReference type="GeneID" id="54488836"/>
<reference evidence="2" key="1">
    <citation type="journal article" date="2020" name="Stud. Mycol.">
        <title>101 Dothideomycetes genomes: a test case for predicting lifestyles and emergence of pathogens.</title>
        <authorList>
            <person name="Haridas S."/>
            <person name="Albert R."/>
            <person name="Binder M."/>
            <person name="Bloem J."/>
            <person name="Labutti K."/>
            <person name="Salamov A."/>
            <person name="Andreopoulos B."/>
            <person name="Baker S."/>
            <person name="Barry K."/>
            <person name="Bills G."/>
            <person name="Bluhm B."/>
            <person name="Cannon C."/>
            <person name="Castanera R."/>
            <person name="Culley D."/>
            <person name="Daum C."/>
            <person name="Ezra D."/>
            <person name="Gonzalez J."/>
            <person name="Henrissat B."/>
            <person name="Kuo A."/>
            <person name="Liang C."/>
            <person name="Lipzen A."/>
            <person name="Lutzoni F."/>
            <person name="Magnuson J."/>
            <person name="Mondo S."/>
            <person name="Nolan M."/>
            <person name="Ohm R."/>
            <person name="Pangilinan J."/>
            <person name="Park H.-J."/>
            <person name="Ramirez L."/>
            <person name="Alfaro M."/>
            <person name="Sun H."/>
            <person name="Tritt A."/>
            <person name="Yoshinaga Y."/>
            <person name="Zwiers L.-H."/>
            <person name="Turgeon B."/>
            <person name="Goodwin S."/>
            <person name="Spatafora J."/>
            <person name="Crous P."/>
            <person name="Grigoriev I."/>
        </authorList>
    </citation>
    <scope>NUCLEOTIDE SEQUENCE</scope>
    <source>
        <strain evidence="2">CBS 121739</strain>
    </source>
</reference>
<dbReference type="EMBL" id="ML996661">
    <property type="protein sequence ID" value="KAF2752373.1"/>
    <property type="molecule type" value="Genomic_DNA"/>
</dbReference>
<evidence type="ECO:0000313" key="3">
    <source>
        <dbReference type="Proteomes" id="UP000799437"/>
    </source>
</evidence>
<sequence>MSTSMNTSKEHSTDTASTLLQASQPPLDTQEHKPKAQAADVKTQRRARQYLNEHSAAAAAGSAAST</sequence>
<dbReference type="RefSeq" id="XP_033594831.1">
    <property type="nucleotide sequence ID" value="XM_033747782.1"/>
</dbReference>
<feature type="compositionally biased region" description="Low complexity" evidence="1">
    <location>
        <begin position="55"/>
        <end position="66"/>
    </location>
</feature>
<dbReference type="AlphaFoldDB" id="A0A6A6VQA0"/>
<evidence type="ECO:0000313" key="2">
    <source>
        <dbReference type="EMBL" id="KAF2752373.1"/>
    </source>
</evidence>
<proteinExistence type="predicted"/>
<feature type="compositionally biased region" description="Polar residues" evidence="1">
    <location>
        <begin position="14"/>
        <end position="27"/>
    </location>
</feature>
<gene>
    <name evidence="2" type="ORF">EJ05DRAFT_506103</name>
</gene>
<organism evidence="2 3">
    <name type="scientific">Pseudovirgaria hyperparasitica</name>
    <dbReference type="NCBI Taxonomy" id="470096"/>
    <lineage>
        <taxon>Eukaryota</taxon>
        <taxon>Fungi</taxon>
        <taxon>Dikarya</taxon>
        <taxon>Ascomycota</taxon>
        <taxon>Pezizomycotina</taxon>
        <taxon>Dothideomycetes</taxon>
        <taxon>Dothideomycetes incertae sedis</taxon>
        <taxon>Acrospermales</taxon>
        <taxon>Acrospermaceae</taxon>
        <taxon>Pseudovirgaria</taxon>
    </lineage>
</organism>
<dbReference type="Proteomes" id="UP000799437">
    <property type="component" value="Unassembled WGS sequence"/>
</dbReference>
<feature type="region of interest" description="Disordered" evidence="1">
    <location>
        <begin position="1"/>
        <end position="66"/>
    </location>
</feature>
<accession>A0A6A6VQA0</accession>
<evidence type="ECO:0000256" key="1">
    <source>
        <dbReference type="SAM" id="MobiDB-lite"/>
    </source>
</evidence>
<name>A0A6A6VQA0_9PEZI</name>
<protein>
    <submittedName>
        <fullName evidence="2">Uncharacterized protein</fullName>
    </submittedName>
</protein>
<keyword evidence="3" id="KW-1185">Reference proteome</keyword>